<dbReference type="InterPro" id="IPR000835">
    <property type="entry name" value="HTH_MarR-typ"/>
</dbReference>
<dbReference type="PANTHER" id="PTHR39515:SF2">
    <property type="entry name" value="HTH-TYPE TRANSCRIPTIONAL REGULATOR RV0880"/>
    <property type="match status" value="1"/>
</dbReference>
<dbReference type="SUPFAM" id="SSF46785">
    <property type="entry name" value="Winged helix' DNA-binding domain"/>
    <property type="match status" value="1"/>
</dbReference>
<feature type="domain" description="HTH marR-type" evidence="1">
    <location>
        <begin position="31"/>
        <end position="131"/>
    </location>
</feature>
<dbReference type="Pfam" id="PF01047">
    <property type="entry name" value="MarR"/>
    <property type="match status" value="1"/>
</dbReference>
<dbReference type="Gene3D" id="1.10.10.10">
    <property type="entry name" value="Winged helix-like DNA-binding domain superfamily/Winged helix DNA-binding domain"/>
    <property type="match status" value="1"/>
</dbReference>
<dbReference type="EMBL" id="QEOP01000002">
    <property type="protein sequence ID" value="PVZ93966.1"/>
    <property type="molecule type" value="Genomic_DNA"/>
</dbReference>
<dbReference type="AlphaFoldDB" id="A0A2V1HMZ0"/>
<reference evidence="2 3" key="1">
    <citation type="submission" date="2018-05" db="EMBL/GenBank/DDBJ databases">
        <title>Amnibacterium sp. M8JJ-5, whole genome shotgun sequence.</title>
        <authorList>
            <person name="Tuo L."/>
        </authorList>
    </citation>
    <scope>NUCLEOTIDE SEQUENCE [LARGE SCALE GENOMIC DNA]</scope>
    <source>
        <strain evidence="2 3">M8JJ-5</strain>
    </source>
</reference>
<sequence length="152" mass="16432">MARLYLSPVNETRATLESLIVSAHRLTRVAAQSTGDQTSPAVWRTLAILENDGPMRLGELALASRVAQPTMSKMVQNLVADEWVRRIADVDDSRSWLIAPSPKGQRALAAWRETVATAAAPLFDGLDASEWATLASAAAILRERLVGNRVAA</sequence>
<proteinExistence type="predicted"/>
<protein>
    <submittedName>
        <fullName evidence="2">MarR family transcriptional regulator</fullName>
    </submittedName>
</protein>
<evidence type="ECO:0000313" key="3">
    <source>
        <dbReference type="Proteomes" id="UP000244893"/>
    </source>
</evidence>
<dbReference type="SMART" id="SM00347">
    <property type="entry name" value="HTH_MARR"/>
    <property type="match status" value="1"/>
</dbReference>
<organism evidence="2 3">
    <name type="scientific">Amnibacterium flavum</name>
    <dbReference type="NCBI Taxonomy" id="2173173"/>
    <lineage>
        <taxon>Bacteria</taxon>
        <taxon>Bacillati</taxon>
        <taxon>Actinomycetota</taxon>
        <taxon>Actinomycetes</taxon>
        <taxon>Micrococcales</taxon>
        <taxon>Microbacteriaceae</taxon>
        <taxon>Amnibacterium</taxon>
    </lineage>
</organism>
<comment type="caution">
    <text evidence="2">The sequence shown here is derived from an EMBL/GenBank/DDBJ whole genome shotgun (WGS) entry which is preliminary data.</text>
</comment>
<keyword evidence="3" id="KW-1185">Reference proteome</keyword>
<dbReference type="GO" id="GO:0003700">
    <property type="term" value="F:DNA-binding transcription factor activity"/>
    <property type="evidence" value="ECO:0007669"/>
    <property type="project" value="InterPro"/>
</dbReference>
<dbReference type="InterPro" id="IPR036388">
    <property type="entry name" value="WH-like_DNA-bd_sf"/>
</dbReference>
<dbReference type="OrthoDB" id="8966183at2"/>
<gene>
    <name evidence="2" type="ORF">DDQ50_09390</name>
</gene>
<evidence type="ECO:0000313" key="2">
    <source>
        <dbReference type="EMBL" id="PVZ93966.1"/>
    </source>
</evidence>
<dbReference type="InterPro" id="IPR052526">
    <property type="entry name" value="HTH-type_Bedaq_tolerance"/>
</dbReference>
<accession>A0A2V1HMZ0</accession>
<name>A0A2V1HMZ0_9MICO</name>
<dbReference type="InterPro" id="IPR036390">
    <property type="entry name" value="WH_DNA-bd_sf"/>
</dbReference>
<dbReference type="PANTHER" id="PTHR39515">
    <property type="entry name" value="CONSERVED PROTEIN"/>
    <property type="match status" value="1"/>
</dbReference>
<dbReference type="Proteomes" id="UP000244893">
    <property type="component" value="Unassembled WGS sequence"/>
</dbReference>
<evidence type="ECO:0000259" key="1">
    <source>
        <dbReference type="SMART" id="SM00347"/>
    </source>
</evidence>